<dbReference type="InterPro" id="IPR010499">
    <property type="entry name" value="AraC_E-bd"/>
</dbReference>
<organism evidence="2 3">
    <name type="scientific">Brevibacillus invocatus</name>
    <dbReference type="NCBI Taxonomy" id="173959"/>
    <lineage>
        <taxon>Bacteria</taxon>
        <taxon>Bacillati</taxon>
        <taxon>Bacillota</taxon>
        <taxon>Bacilli</taxon>
        <taxon>Bacillales</taxon>
        <taxon>Paenibacillaceae</taxon>
        <taxon>Brevibacillus</taxon>
    </lineage>
</organism>
<dbReference type="EMBL" id="RHHR01000035">
    <property type="protein sequence ID" value="RNB70110.1"/>
    <property type="molecule type" value="Genomic_DNA"/>
</dbReference>
<keyword evidence="3" id="KW-1185">Reference proteome</keyword>
<dbReference type="PANTHER" id="PTHR36444">
    <property type="entry name" value="TRANSCRIPTIONAL REGULATOR PROTEIN YOBU-RELATED"/>
    <property type="match status" value="1"/>
</dbReference>
<evidence type="ECO:0000259" key="1">
    <source>
        <dbReference type="SMART" id="SM00871"/>
    </source>
</evidence>
<dbReference type="SUPFAM" id="SSF55136">
    <property type="entry name" value="Probable bacterial effector-binding domain"/>
    <property type="match status" value="1"/>
</dbReference>
<accession>A0A3M8C329</accession>
<evidence type="ECO:0000313" key="2">
    <source>
        <dbReference type="EMBL" id="RNB70110.1"/>
    </source>
</evidence>
<protein>
    <recommendedName>
        <fullName evidence="1">AraC effector-binding domain-containing protein</fullName>
    </recommendedName>
</protein>
<evidence type="ECO:0000313" key="3">
    <source>
        <dbReference type="Proteomes" id="UP000282028"/>
    </source>
</evidence>
<dbReference type="Pfam" id="PF14526">
    <property type="entry name" value="Cass2"/>
    <property type="match status" value="1"/>
</dbReference>
<dbReference type="RefSeq" id="WP_122910307.1">
    <property type="nucleotide sequence ID" value="NZ_CBCSBE010000020.1"/>
</dbReference>
<dbReference type="InterPro" id="IPR011256">
    <property type="entry name" value="Reg_factor_effector_dom_sf"/>
</dbReference>
<dbReference type="Gene3D" id="3.20.80.10">
    <property type="entry name" value="Regulatory factor, effector binding domain"/>
    <property type="match status" value="1"/>
</dbReference>
<dbReference type="SMART" id="SM00871">
    <property type="entry name" value="AraC_E_bind"/>
    <property type="match status" value="1"/>
</dbReference>
<dbReference type="InterPro" id="IPR053182">
    <property type="entry name" value="YobU-like_regulator"/>
</dbReference>
<proteinExistence type="predicted"/>
<sequence>MEGMVVQVPQKHFIGMSFSGPFQTLVEGMTEHWGKFVARQQEIPLVIHPDVRYDISDENAKYRMYTEYVAVEVEGFERIPERMVAFTIPARTYARFTHVGPMSTVKDTYTQLFQWLAQQGLEMDETALRMERYDAQYIPSMHAPDRPENTYQIFIPLKEV</sequence>
<name>A0A3M8C329_9BACL</name>
<dbReference type="Proteomes" id="UP000282028">
    <property type="component" value="Unassembled WGS sequence"/>
</dbReference>
<dbReference type="PANTHER" id="PTHR36444:SF2">
    <property type="entry name" value="TRANSCRIPTIONAL REGULATOR PROTEIN YOBU-RELATED"/>
    <property type="match status" value="1"/>
</dbReference>
<dbReference type="InterPro" id="IPR029441">
    <property type="entry name" value="Cass2"/>
</dbReference>
<comment type="caution">
    <text evidence="2">The sequence shown here is derived from an EMBL/GenBank/DDBJ whole genome shotgun (WGS) entry which is preliminary data.</text>
</comment>
<dbReference type="OrthoDB" id="9773308at2"/>
<feature type="domain" description="AraC effector-binding" evidence="1">
    <location>
        <begin position="1"/>
        <end position="158"/>
    </location>
</feature>
<dbReference type="AlphaFoldDB" id="A0A3M8C329"/>
<reference evidence="2 3" key="1">
    <citation type="submission" date="2018-10" db="EMBL/GenBank/DDBJ databases">
        <title>Phylogenomics of Brevibacillus.</title>
        <authorList>
            <person name="Dunlap C."/>
        </authorList>
    </citation>
    <scope>NUCLEOTIDE SEQUENCE [LARGE SCALE GENOMIC DNA]</scope>
    <source>
        <strain evidence="2 3">JCM 12215</strain>
    </source>
</reference>
<gene>
    <name evidence="2" type="ORF">EDM52_17840</name>
</gene>